<dbReference type="InterPro" id="IPR011055">
    <property type="entry name" value="Dup_hybrid_motif"/>
</dbReference>
<dbReference type="PANTHER" id="PTHR21666">
    <property type="entry name" value="PEPTIDASE-RELATED"/>
    <property type="match status" value="1"/>
</dbReference>
<protein>
    <submittedName>
        <fullName evidence="3">M23 family peptidase</fullName>
    </submittedName>
</protein>
<feature type="domain" description="M23ase beta-sheet core" evidence="2">
    <location>
        <begin position="143"/>
        <end position="237"/>
    </location>
</feature>
<gene>
    <name evidence="3" type="ORF">DIU77_15930</name>
</gene>
<sequence>MCSPLVFGDDTDDAQDQPPEPAHGAARPASFGTTDFTAVGASALATVSADRPIGAAGTQLASAAAVPVQDDALRTRRPPAVTGADDRPIGKAPEIVLSNDLEARVTALRGGATGAMRQAYRPKFVAPTHGTLTSGFGPRWGTMHRGIDIANALGTPIVSVADGTVIEAGPASGFGLWVRIRHDDGTITVYGHMYEFSVHAGQRVRAGQQIATIGSNGHSTGPHLHFEVHVGGTPVDPIPWLRARGVSVG</sequence>
<evidence type="ECO:0000256" key="1">
    <source>
        <dbReference type="SAM" id="MobiDB-lite"/>
    </source>
</evidence>
<dbReference type="EMBL" id="QGUI01000702">
    <property type="protein sequence ID" value="PZM92446.1"/>
    <property type="molecule type" value="Genomic_DNA"/>
</dbReference>
<dbReference type="AlphaFoldDB" id="A0A2W4L9V6"/>
<dbReference type="STRING" id="1111738.GCA_000427905_02744"/>
<proteinExistence type="predicted"/>
<dbReference type="SUPFAM" id="SSF51261">
    <property type="entry name" value="Duplicated hybrid motif"/>
    <property type="match status" value="1"/>
</dbReference>
<dbReference type="PANTHER" id="PTHR21666:SF270">
    <property type="entry name" value="MUREIN HYDROLASE ACTIVATOR ENVC"/>
    <property type="match status" value="1"/>
</dbReference>
<comment type="caution">
    <text evidence="3">The sequence shown here is derived from an EMBL/GenBank/DDBJ whole genome shotgun (WGS) entry which is preliminary data.</text>
</comment>
<accession>A0A2W4L9V6</accession>
<dbReference type="InterPro" id="IPR050570">
    <property type="entry name" value="Cell_wall_metabolism_enzyme"/>
</dbReference>
<dbReference type="Pfam" id="PF01551">
    <property type="entry name" value="Peptidase_M23"/>
    <property type="match status" value="1"/>
</dbReference>
<dbReference type="InterPro" id="IPR016047">
    <property type="entry name" value="M23ase_b-sheet_dom"/>
</dbReference>
<dbReference type="Gene3D" id="2.70.70.10">
    <property type="entry name" value="Glucose Permease (Domain IIA)"/>
    <property type="match status" value="1"/>
</dbReference>
<dbReference type="CDD" id="cd12797">
    <property type="entry name" value="M23_peptidase"/>
    <property type="match status" value="1"/>
</dbReference>
<organism evidence="3">
    <name type="scientific">Thermocrispum agreste</name>
    <dbReference type="NCBI Taxonomy" id="37925"/>
    <lineage>
        <taxon>Bacteria</taxon>
        <taxon>Bacillati</taxon>
        <taxon>Actinomycetota</taxon>
        <taxon>Actinomycetes</taxon>
        <taxon>Pseudonocardiales</taxon>
        <taxon>Pseudonocardiaceae</taxon>
        <taxon>Thermocrispum</taxon>
    </lineage>
</organism>
<feature type="region of interest" description="Disordered" evidence="1">
    <location>
        <begin position="1"/>
        <end position="30"/>
    </location>
</feature>
<name>A0A2W4L9V6_9PSEU</name>
<evidence type="ECO:0000259" key="2">
    <source>
        <dbReference type="Pfam" id="PF01551"/>
    </source>
</evidence>
<reference evidence="3" key="1">
    <citation type="submission" date="2018-05" db="EMBL/GenBank/DDBJ databases">
        <authorList>
            <person name="Lanie J.A."/>
            <person name="Ng W.-L."/>
            <person name="Kazmierczak K.M."/>
            <person name="Andrzejewski T.M."/>
            <person name="Davidsen T.M."/>
            <person name="Wayne K.J."/>
            <person name="Tettelin H."/>
            <person name="Glass J.I."/>
            <person name="Rusch D."/>
            <person name="Podicherti R."/>
            <person name="Tsui H.-C.T."/>
            <person name="Winkler M.E."/>
        </authorList>
    </citation>
    <scope>NUCLEOTIDE SEQUENCE</scope>
    <source>
        <strain evidence="3">ZC4RG45</strain>
    </source>
</reference>
<evidence type="ECO:0000313" key="3">
    <source>
        <dbReference type="EMBL" id="PZM92446.1"/>
    </source>
</evidence>
<dbReference type="GO" id="GO:0004222">
    <property type="term" value="F:metalloendopeptidase activity"/>
    <property type="evidence" value="ECO:0007669"/>
    <property type="project" value="TreeGrafter"/>
</dbReference>